<feature type="chain" id="PRO_5012237648" evidence="1">
    <location>
        <begin position="21"/>
        <end position="118"/>
    </location>
</feature>
<name>A0A1Y2LTF5_EPING</name>
<dbReference type="EMBL" id="KZ107849">
    <property type="protein sequence ID" value="OSS47204.1"/>
    <property type="molecule type" value="Genomic_DNA"/>
</dbReference>
<evidence type="ECO:0000313" key="3">
    <source>
        <dbReference type="Proteomes" id="UP000193240"/>
    </source>
</evidence>
<dbReference type="AlphaFoldDB" id="A0A1Y2LTF5"/>
<feature type="signal peptide" evidence="1">
    <location>
        <begin position="1"/>
        <end position="20"/>
    </location>
</feature>
<evidence type="ECO:0000256" key="1">
    <source>
        <dbReference type="SAM" id="SignalP"/>
    </source>
</evidence>
<protein>
    <submittedName>
        <fullName evidence="2">Uncharacterized protein</fullName>
    </submittedName>
</protein>
<dbReference type="InParanoid" id="A0A1Y2LTF5"/>
<keyword evidence="1" id="KW-0732">Signal</keyword>
<keyword evidence="3" id="KW-1185">Reference proteome</keyword>
<evidence type="ECO:0000313" key="2">
    <source>
        <dbReference type="EMBL" id="OSS47204.1"/>
    </source>
</evidence>
<organism evidence="2 3">
    <name type="scientific">Epicoccum nigrum</name>
    <name type="common">Soil fungus</name>
    <name type="synonym">Epicoccum purpurascens</name>
    <dbReference type="NCBI Taxonomy" id="105696"/>
    <lineage>
        <taxon>Eukaryota</taxon>
        <taxon>Fungi</taxon>
        <taxon>Dikarya</taxon>
        <taxon>Ascomycota</taxon>
        <taxon>Pezizomycotina</taxon>
        <taxon>Dothideomycetes</taxon>
        <taxon>Pleosporomycetidae</taxon>
        <taxon>Pleosporales</taxon>
        <taxon>Pleosporineae</taxon>
        <taxon>Didymellaceae</taxon>
        <taxon>Epicoccum</taxon>
    </lineage>
</organism>
<reference evidence="2 3" key="1">
    <citation type="journal article" date="2017" name="Genome Announc.">
        <title>Genome sequence of the saprophytic ascomycete Epicoccum nigrum ICMP 19927 strain isolated from New Zealand.</title>
        <authorList>
            <person name="Fokin M."/>
            <person name="Fleetwood D."/>
            <person name="Weir B.S."/>
            <person name="Villas-Boas S.G."/>
        </authorList>
    </citation>
    <scope>NUCLEOTIDE SEQUENCE [LARGE SCALE GENOMIC DNA]</scope>
    <source>
        <strain evidence="2 3">ICMP 19927</strain>
    </source>
</reference>
<dbReference type="Proteomes" id="UP000193240">
    <property type="component" value="Unassembled WGS sequence"/>
</dbReference>
<proteinExistence type="predicted"/>
<accession>A0A1Y2LTF5</accession>
<sequence>MKTFILCAAAFGILTSSVAALPQPDTTVIILDGAQSHLANEHLQAPAETAFLPNLQVPIGSKFSPNMLQKVLNELNEKTRQPLEDCRGKGRFCSWICSGVDCCCSGLLCAGVMWGECH</sequence>
<gene>
    <name evidence="2" type="ORF">B5807_09782</name>
</gene>